<feature type="region of interest" description="Disordered" evidence="1">
    <location>
        <begin position="414"/>
        <end position="434"/>
    </location>
</feature>
<keyword evidence="2" id="KW-0732">Signal</keyword>
<evidence type="ECO:0008006" key="5">
    <source>
        <dbReference type="Google" id="ProtNLM"/>
    </source>
</evidence>
<protein>
    <recommendedName>
        <fullName evidence="5">Alpha/beta hydrolase</fullName>
    </recommendedName>
</protein>
<organism evidence="3 4">
    <name type="scientific">Pseudomonas maumuensis</name>
    <dbReference type="NCBI Taxonomy" id="2842354"/>
    <lineage>
        <taxon>Bacteria</taxon>
        <taxon>Pseudomonadati</taxon>
        <taxon>Pseudomonadota</taxon>
        <taxon>Gammaproteobacteria</taxon>
        <taxon>Pseudomonadales</taxon>
        <taxon>Pseudomonadaceae</taxon>
        <taxon>Pseudomonas</taxon>
    </lineage>
</organism>
<proteinExistence type="predicted"/>
<dbReference type="PROSITE" id="PS51257">
    <property type="entry name" value="PROKAR_LIPOPROTEIN"/>
    <property type="match status" value="1"/>
</dbReference>
<dbReference type="EMBL" id="CP077077">
    <property type="protein sequence ID" value="QXH55112.1"/>
    <property type="molecule type" value="Genomic_DNA"/>
</dbReference>
<sequence length="434" mass="47777">MNRHCAYRTSKSMLKLVIFCTFTLGAVGCLSRHLPPDNDQIKCEHGGGFDPFTNSSFDPGSKARLDANPLLRVVEFTDDGEFVNRCQLSDVIYAVRGTPRATGTQIPPVKVRTPKLVVIYIHGWKHDADTQDNDVLQFQTLLKQLKTLESHRDKPRDVVGIFIGWPGRALDVPILDNLSFWGRKGGADRVAAAGNVAKLLSSIRSVSCLEEASEDFIVGIGHSFGGRVLYTATAPMFINALAMSHPGNKNMHYEQISGVIDLTILLNPAFEASRYTALAASRRYQETLGNSQQPVLLTVSTDNDLATRYAFPTGQILGTRWRERERTTLGNHQPYQTHTLSSSEGLPASGENFWYDSFCQSNICLKNKDTISGYPFIVASTDATVLNGHNGIWSEDFKSWLSNFIEVSSAKQGDAAGSGLKCPTRSKATVQAKR</sequence>
<dbReference type="Proteomes" id="UP000824010">
    <property type="component" value="Chromosome"/>
</dbReference>
<accession>A0ABX8NG45</accession>
<keyword evidence="4" id="KW-1185">Reference proteome</keyword>
<dbReference type="RefSeq" id="WP_217866580.1">
    <property type="nucleotide sequence ID" value="NZ_CP077077.1"/>
</dbReference>
<evidence type="ECO:0000256" key="1">
    <source>
        <dbReference type="SAM" id="MobiDB-lite"/>
    </source>
</evidence>
<evidence type="ECO:0000313" key="4">
    <source>
        <dbReference type="Proteomes" id="UP000824010"/>
    </source>
</evidence>
<reference evidence="3 4" key="1">
    <citation type="journal article" date="2021" name="Microorganisms">
        <title>The Ever-Expanding Pseudomonas Genus: Description of 43 New Species and Partition of the Pseudomonas putida Group.</title>
        <authorList>
            <person name="Girard L."/>
            <person name="Lood C."/>
            <person name="Hofte M."/>
            <person name="Vandamme P."/>
            <person name="Rokni-Zadeh H."/>
            <person name="van Noort V."/>
            <person name="Lavigne R."/>
            <person name="De Mot R."/>
        </authorList>
    </citation>
    <scope>NUCLEOTIDE SEQUENCE [LARGE SCALE GENOMIC DNA]</scope>
    <source>
        <strain evidence="3 4">COW77</strain>
    </source>
</reference>
<evidence type="ECO:0000313" key="3">
    <source>
        <dbReference type="EMBL" id="QXH55112.1"/>
    </source>
</evidence>
<feature type="chain" id="PRO_5046287170" description="Alpha/beta hydrolase" evidence="2">
    <location>
        <begin position="27"/>
        <end position="434"/>
    </location>
</feature>
<feature type="signal peptide" evidence="2">
    <location>
        <begin position="1"/>
        <end position="26"/>
    </location>
</feature>
<gene>
    <name evidence="3" type="ORF">KSS90_17395</name>
</gene>
<name>A0ABX8NG45_9PSED</name>
<evidence type="ECO:0000256" key="2">
    <source>
        <dbReference type="SAM" id="SignalP"/>
    </source>
</evidence>